<dbReference type="Gene3D" id="3.30.565.10">
    <property type="entry name" value="Histidine kinase-like ATPase, C-terminal domain"/>
    <property type="match status" value="1"/>
</dbReference>
<keyword evidence="5" id="KW-0547">Nucleotide-binding</keyword>
<organism evidence="10 11">
    <name type="scientific">Hyphomonas oceanitis SCH89</name>
    <dbReference type="NCBI Taxonomy" id="1280953"/>
    <lineage>
        <taxon>Bacteria</taxon>
        <taxon>Pseudomonadati</taxon>
        <taxon>Pseudomonadota</taxon>
        <taxon>Alphaproteobacteria</taxon>
        <taxon>Hyphomonadales</taxon>
        <taxon>Hyphomonadaceae</taxon>
        <taxon>Hyphomonas</taxon>
    </lineage>
</organism>
<evidence type="ECO:0000256" key="7">
    <source>
        <dbReference type="ARBA" id="ARBA00022840"/>
    </source>
</evidence>
<dbReference type="eggNOG" id="COG3920">
    <property type="taxonomic scope" value="Bacteria"/>
</dbReference>
<feature type="transmembrane region" description="Helical" evidence="8">
    <location>
        <begin position="57"/>
        <end position="87"/>
    </location>
</feature>
<evidence type="ECO:0000256" key="5">
    <source>
        <dbReference type="ARBA" id="ARBA00022741"/>
    </source>
</evidence>
<evidence type="ECO:0000256" key="8">
    <source>
        <dbReference type="SAM" id="Phobius"/>
    </source>
</evidence>
<dbReference type="Pfam" id="PF07568">
    <property type="entry name" value="HisKA_2"/>
    <property type="match status" value="1"/>
</dbReference>
<name>A0A059G8L3_9PROT</name>
<evidence type="ECO:0000256" key="4">
    <source>
        <dbReference type="ARBA" id="ARBA00022679"/>
    </source>
</evidence>
<evidence type="ECO:0000256" key="2">
    <source>
        <dbReference type="ARBA" id="ARBA00012438"/>
    </source>
</evidence>
<dbReference type="RefSeq" id="WP_035537333.1">
    <property type="nucleotide sequence ID" value="NZ_ARYL01000010.1"/>
</dbReference>
<dbReference type="Gene3D" id="3.30.450.20">
    <property type="entry name" value="PAS domain"/>
    <property type="match status" value="1"/>
</dbReference>
<keyword evidence="8" id="KW-0472">Membrane</keyword>
<dbReference type="EMBL" id="ARYL01000010">
    <property type="protein sequence ID" value="KDA02880.1"/>
    <property type="molecule type" value="Genomic_DNA"/>
</dbReference>
<dbReference type="SUPFAM" id="SSF55874">
    <property type="entry name" value="ATPase domain of HSP90 chaperone/DNA topoisomerase II/histidine kinase"/>
    <property type="match status" value="1"/>
</dbReference>
<feature type="domain" description="Histidine kinase/HSP90-like ATPase" evidence="9">
    <location>
        <begin position="244"/>
        <end position="344"/>
    </location>
</feature>
<keyword evidence="8" id="KW-1133">Transmembrane helix</keyword>
<proteinExistence type="predicted"/>
<dbReference type="PATRIC" id="fig|1280953.3.peg.1623"/>
<accession>A0A059G8L3</accession>
<dbReference type="PANTHER" id="PTHR41523:SF8">
    <property type="entry name" value="ETHYLENE RESPONSE SENSOR PROTEIN"/>
    <property type="match status" value="1"/>
</dbReference>
<feature type="transmembrane region" description="Helical" evidence="8">
    <location>
        <begin position="20"/>
        <end position="45"/>
    </location>
</feature>
<dbReference type="PANTHER" id="PTHR41523">
    <property type="entry name" value="TWO-COMPONENT SYSTEM SENSOR PROTEIN"/>
    <property type="match status" value="1"/>
</dbReference>
<evidence type="ECO:0000259" key="9">
    <source>
        <dbReference type="SMART" id="SM00387"/>
    </source>
</evidence>
<comment type="caution">
    <text evidence="10">The sequence shown here is derived from an EMBL/GenBank/DDBJ whole genome shotgun (WGS) entry which is preliminary data.</text>
</comment>
<sequence length="348" mass="37904">MPTRRSRLGELDLVDRLPDVIPPILIQIGFGLICVLAAIGARMVVNLFATSAGPYSLIYPAILISTLFGRWQSGLITFVGAFAYAWYAVLPYHYSFEFADPADGARTIVNGSAALVIVIFAELFRAAVRRAVLERNAQIRTHELLLRELDHRTKNNFAMVASLLEMQRRHHPSEDVQEALAIAGSRVHSFAAIHNAIYSGGDYVEEINMRDYLSALIRQLSGALFLSDTVSITLDCDPADLPRDTAVAIGLVTNEVVTNAAKHAFAEGDTGTIHVTFRASEHQPWCLTITDDGRGTPGNAKPASPRSGLGSRLIDAFARKAGGELRTDWPGKGTRVTLTLSDEDFGDT</sequence>
<dbReference type="STRING" id="1280953.HOC_08042"/>
<dbReference type="OrthoDB" id="489241at2"/>
<reference evidence="10 11" key="1">
    <citation type="journal article" date="2014" name="Antonie Van Leeuwenhoek">
        <title>Hyphomonas beringensis sp. nov. and Hyphomonas chukchiensis sp. nov., isolated from surface seawater of the Bering Sea and Chukchi Sea.</title>
        <authorList>
            <person name="Li C."/>
            <person name="Lai Q."/>
            <person name="Li G."/>
            <person name="Dong C."/>
            <person name="Wang J."/>
            <person name="Liao Y."/>
            <person name="Shao Z."/>
        </authorList>
    </citation>
    <scope>NUCLEOTIDE SEQUENCE [LARGE SCALE GENOMIC DNA]</scope>
    <source>
        <strain evidence="10 11">SCH89</strain>
    </source>
</reference>
<keyword evidence="11" id="KW-1185">Reference proteome</keyword>
<keyword evidence="7" id="KW-0067">ATP-binding</keyword>
<keyword evidence="6 10" id="KW-0418">Kinase</keyword>
<evidence type="ECO:0000256" key="3">
    <source>
        <dbReference type="ARBA" id="ARBA00022553"/>
    </source>
</evidence>
<dbReference type="Pfam" id="PF02518">
    <property type="entry name" value="HATPase_c"/>
    <property type="match status" value="1"/>
</dbReference>
<evidence type="ECO:0000313" key="11">
    <source>
        <dbReference type="Proteomes" id="UP000024942"/>
    </source>
</evidence>
<keyword evidence="3" id="KW-0597">Phosphoprotein</keyword>
<dbReference type="EC" id="2.7.13.3" evidence="2"/>
<dbReference type="InterPro" id="IPR003594">
    <property type="entry name" value="HATPase_dom"/>
</dbReference>
<evidence type="ECO:0000256" key="1">
    <source>
        <dbReference type="ARBA" id="ARBA00000085"/>
    </source>
</evidence>
<comment type="catalytic activity">
    <reaction evidence="1">
        <text>ATP + protein L-histidine = ADP + protein N-phospho-L-histidine.</text>
        <dbReference type="EC" id="2.7.13.3"/>
    </reaction>
</comment>
<dbReference type="InterPro" id="IPR011495">
    <property type="entry name" value="Sig_transdc_His_kin_sub2_dim/P"/>
</dbReference>
<evidence type="ECO:0000313" key="10">
    <source>
        <dbReference type="EMBL" id="KDA02880.1"/>
    </source>
</evidence>
<keyword evidence="8" id="KW-0812">Transmembrane</keyword>
<keyword evidence="4" id="KW-0808">Transferase</keyword>
<dbReference type="InterPro" id="IPR036890">
    <property type="entry name" value="HATPase_C_sf"/>
</dbReference>
<dbReference type="GO" id="GO:0004673">
    <property type="term" value="F:protein histidine kinase activity"/>
    <property type="evidence" value="ECO:0007669"/>
    <property type="project" value="UniProtKB-EC"/>
</dbReference>
<protein>
    <recommendedName>
        <fullName evidence="2">histidine kinase</fullName>
        <ecNumber evidence="2">2.7.13.3</ecNumber>
    </recommendedName>
</protein>
<dbReference type="GO" id="GO:0005524">
    <property type="term" value="F:ATP binding"/>
    <property type="evidence" value="ECO:0007669"/>
    <property type="project" value="UniProtKB-KW"/>
</dbReference>
<dbReference type="Proteomes" id="UP000024942">
    <property type="component" value="Unassembled WGS sequence"/>
</dbReference>
<dbReference type="SMART" id="SM00387">
    <property type="entry name" value="HATPase_c"/>
    <property type="match status" value="1"/>
</dbReference>
<gene>
    <name evidence="10" type="ORF">HOC_08042</name>
</gene>
<dbReference type="AlphaFoldDB" id="A0A059G8L3"/>
<feature type="transmembrane region" description="Helical" evidence="8">
    <location>
        <begin position="107"/>
        <end position="128"/>
    </location>
</feature>
<evidence type="ECO:0000256" key="6">
    <source>
        <dbReference type="ARBA" id="ARBA00022777"/>
    </source>
</evidence>